<keyword evidence="2" id="KW-1185">Reference proteome</keyword>
<reference evidence="1" key="1">
    <citation type="submission" date="2022-08" db="EMBL/GenBank/DDBJ databases">
        <authorList>
            <person name="Tian L."/>
        </authorList>
    </citation>
    <scope>NUCLEOTIDE SEQUENCE</scope>
    <source>
        <strain evidence="1">CM253</strain>
    </source>
</reference>
<dbReference type="RefSeq" id="WP_257854732.1">
    <property type="nucleotide sequence ID" value="NZ_CP102514.1"/>
</dbReference>
<dbReference type="GeneID" id="95572306"/>
<name>A0ABY5PQM3_9ACTN</name>
<dbReference type="Proteomes" id="UP001057738">
    <property type="component" value="Chromosome"/>
</dbReference>
<gene>
    <name evidence="1" type="ORF">NRK68_02490</name>
</gene>
<evidence type="ECO:0000313" key="2">
    <source>
        <dbReference type="Proteomes" id="UP001057738"/>
    </source>
</evidence>
<evidence type="ECO:0008006" key="3">
    <source>
        <dbReference type="Google" id="ProtNLM"/>
    </source>
</evidence>
<protein>
    <recommendedName>
        <fullName evidence="3">Lipocalin-like domain-containing protein</fullName>
    </recommendedName>
</protein>
<proteinExistence type="predicted"/>
<organism evidence="1 2">
    <name type="scientific">Streptomyces yangpuensis</name>
    <dbReference type="NCBI Taxonomy" id="1648182"/>
    <lineage>
        <taxon>Bacteria</taxon>
        <taxon>Bacillati</taxon>
        <taxon>Actinomycetota</taxon>
        <taxon>Actinomycetes</taxon>
        <taxon>Kitasatosporales</taxon>
        <taxon>Streptomycetaceae</taxon>
        <taxon>Streptomyces</taxon>
    </lineage>
</organism>
<dbReference type="EMBL" id="CP102514">
    <property type="protein sequence ID" value="UUY46180.1"/>
    <property type="molecule type" value="Genomic_DNA"/>
</dbReference>
<evidence type="ECO:0000313" key="1">
    <source>
        <dbReference type="EMBL" id="UUY46180.1"/>
    </source>
</evidence>
<accession>A0ABY5PQM3</accession>
<sequence>MNGLPQGALVGCWELTGSSVRWRSRRVPAAATGTLVYTAAGTVTTVMELHVERPLRLGRTFAYAGLFRTEGDEAVHRVVIGTWPFRPGRELRRRATLVDPDRLVLEPLHPGHGLALSVTWRRTGTG</sequence>